<dbReference type="SUPFAM" id="SSF55811">
    <property type="entry name" value="Nudix"/>
    <property type="match status" value="1"/>
</dbReference>
<dbReference type="RefSeq" id="WP_271788965.1">
    <property type="nucleotide sequence ID" value="NZ_CAMXCM010000001.1"/>
</dbReference>
<evidence type="ECO:0000256" key="3">
    <source>
        <dbReference type="ARBA" id="ARBA00007275"/>
    </source>
</evidence>
<dbReference type="PANTHER" id="PTHR11839:SF18">
    <property type="entry name" value="NUDIX HYDROLASE DOMAIN-CONTAINING PROTEIN"/>
    <property type="match status" value="1"/>
</dbReference>
<evidence type="ECO:0000313" key="12">
    <source>
        <dbReference type="EMBL" id="CAI3930930.1"/>
    </source>
</evidence>
<dbReference type="PANTHER" id="PTHR11839">
    <property type="entry name" value="UDP/ADP-SUGAR PYROPHOSPHATASE"/>
    <property type="match status" value="1"/>
</dbReference>
<protein>
    <recommendedName>
        <fullName evidence="5">GDP-mannose pyrophosphatase</fullName>
    </recommendedName>
    <alternativeName>
        <fullName evidence="7">GDP-mannose hydrolase</fullName>
    </alternativeName>
    <alternativeName>
        <fullName evidence="8">GDPMK</fullName>
    </alternativeName>
</protein>
<dbReference type="CDD" id="cd24157">
    <property type="entry name" value="NUDIX_GDPMK"/>
    <property type="match status" value="1"/>
</dbReference>
<keyword evidence="6" id="KW-0378">Hydrolase</keyword>
<dbReference type="GO" id="GO:0005829">
    <property type="term" value="C:cytosol"/>
    <property type="evidence" value="ECO:0007669"/>
    <property type="project" value="TreeGrafter"/>
</dbReference>
<dbReference type="InterPro" id="IPR015797">
    <property type="entry name" value="NUDIX_hydrolase-like_dom_sf"/>
</dbReference>
<proteinExistence type="inferred from homology"/>
<dbReference type="AlphaFoldDB" id="A0A9W4TN28"/>
<dbReference type="GO" id="GO:0046872">
    <property type="term" value="F:metal ion binding"/>
    <property type="evidence" value="ECO:0007669"/>
    <property type="project" value="UniProtKB-KW"/>
</dbReference>
<feature type="binding site" evidence="9">
    <location>
        <position position="160"/>
    </location>
    <ligand>
        <name>Mg(2+)</name>
        <dbReference type="ChEBI" id="CHEBI:18420"/>
        <label>1</label>
    </ligand>
</feature>
<keyword evidence="9" id="KW-0460">Magnesium</keyword>
<dbReference type="GO" id="GO:0019693">
    <property type="term" value="P:ribose phosphate metabolic process"/>
    <property type="evidence" value="ECO:0007669"/>
    <property type="project" value="TreeGrafter"/>
</dbReference>
<dbReference type="InterPro" id="IPR000086">
    <property type="entry name" value="NUDIX_hydrolase_dom"/>
</dbReference>
<evidence type="ECO:0000256" key="5">
    <source>
        <dbReference type="ARBA" id="ARBA00016377"/>
    </source>
</evidence>
<dbReference type="Gene3D" id="3.90.79.10">
    <property type="entry name" value="Nucleoside Triphosphate Pyrophosphohydrolase"/>
    <property type="match status" value="1"/>
</dbReference>
<feature type="binding site" evidence="9">
    <location>
        <position position="83"/>
    </location>
    <ligand>
        <name>Mg(2+)</name>
        <dbReference type="ChEBI" id="CHEBI:18420"/>
        <label>1</label>
    </ligand>
</feature>
<dbReference type="Proteomes" id="UP001154255">
    <property type="component" value="Unassembled WGS sequence"/>
</dbReference>
<evidence type="ECO:0000256" key="1">
    <source>
        <dbReference type="ARBA" id="ARBA00000847"/>
    </source>
</evidence>
<comment type="caution">
    <text evidence="11">The sequence shown here is derived from an EMBL/GenBank/DDBJ whole genome shotgun (WGS) entry which is preliminary data.</text>
</comment>
<name>A0A9W4TN28_9PROT</name>
<evidence type="ECO:0000256" key="6">
    <source>
        <dbReference type="ARBA" id="ARBA00022801"/>
    </source>
</evidence>
<evidence type="ECO:0000313" key="14">
    <source>
        <dbReference type="Proteomes" id="UP001154259"/>
    </source>
</evidence>
<dbReference type="EMBL" id="CAMXCM010000001">
    <property type="protein sequence ID" value="CAI3929985.1"/>
    <property type="molecule type" value="Genomic_DNA"/>
</dbReference>
<dbReference type="GO" id="GO:0016818">
    <property type="term" value="F:hydrolase activity, acting on acid anhydrides, in phosphorus-containing anhydrides"/>
    <property type="evidence" value="ECO:0007669"/>
    <property type="project" value="InterPro"/>
</dbReference>
<dbReference type="PROSITE" id="PS51462">
    <property type="entry name" value="NUDIX"/>
    <property type="match status" value="1"/>
</dbReference>
<organism evidence="11 13">
    <name type="scientific">Commensalibacter communis</name>
    <dbReference type="NCBI Taxonomy" id="2972786"/>
    <lineage>
        <taxon>Bacteria</taxon>
        <taxon>Pseudomonadati</taxon>
        <taxon>Pseudomonadota</taxon>
        <taxon>Alphaproteobacteria</taxon>
        <taxon>Acetobacterales</taxon>
        <taxon>Acetobacteraceae</taxon>
    </lineage>
</organism>
<dbReference type="NCBIfam" id="TIGR00052">
    <property type="entry name" value="nudix-type nucleoside diphosphatase, YffH/AdpP family"/>
    <property type="match status" value="1"/>
</dbReference>
<feature type="binding site" evidence="9">
    <location>
        <position position="113"/>
    </location>
    <ligand>
        <name>Mg(2+)</name>
        <dbReference type="ChEBI" id="CHEBI:18420"/>
        <label>1</label>
    </ligand>
</feature>
<comment type="similarity">
    <text evidence="3">Belongs to the Nudix hydrolase family. NudK subfamily.</text>
</comment>
<keyword evidence="14" id="KW-1185">Reference proteome</keyword>
<evidence type="ECO:0000313" key="11">
    <source>
        <dbReference type="EMBL" id="CAI3929985.1"/>
    </source>
</evidence>
<comment type="catalytic activity">
    <reaction evidence="1">
        <text>GDP-alpha-D-mannose + H2O = alpha-D-mannose 1-phosphate + GMP + 2 H(+)</text>
        <dbReference type="Rhea" id="RHEA:27978"/>
        <dbReference type="ChEBI" id="CHEBI:15377"/>
        <dbReference type="ChEBI" id="CHEBI:15378"/>
        <dbReference type="ChEBI" id="CHEBI:57527"/>
        <dbReference type="ChEBI" id="CHEBI:58115"/>
        <dbReference type="ChEBI" id="CHEBI:58409"/>
    </reaction>
</comment>
<reference evidence="11" key="1">
    <citation type="submission" date="2022-10" db="EMBL/GenBank/DDBJ databases">
        <authorList>
            <person name="Botero Cardona J."/>
        </authorList>
    </citation>
    <scope>NUCLEOTIDE SEQUENCE</scope>
    <source>
        <strain evidence="11">LMG 31819</strain>
        <strain evidence="12">R-53529</strain>
    </source>
</reference>
<feature type="domain" description="Nudix hydrolase" evidence="10">
    <location>
        <begin position="42"/>
        <end position="189"/>
    </location>
</feature>
<evidence type="ECO:0000256" key="9">
    <source>
        <dbReference type="PIRSR" id="PIRSR604385-2"/>
    </source>
</evidence>
<evidence type="ECO:0000259" key="10">
    <source>
        <dbReference type="PROSITE" id="PS51462"/>
    </source>
</evidence>
<dbReference type="EMBL" id="CAMXCS010000001">
    <property type="protein sequence ID" value="CAI3930930.1"/>
    <property type="molecule type" value="Genomic_DNA"/>
</dbReference>
<gene>
    <name evidence="12" type="ORF">R53529_LOCUS520</name>
    <name evidence="11" type="ORF">R53530_LOCUS581</name>
</gene>
<evidence type="ECO:0000256" key="8">
    <source>
        <dbReference type="ARBA" id="ARBA00032272"/>
    </source>
</evidence>
<keyword evidence="9" id="KW-0479">Metal-binding</keyword>
<accession>A0A9W4TN28</accession>
<sequence length="202" mass="23085">MSKMTLKNTHNLWDGHSRLEMTEMLQQYEDGHIKSLKREVLKARDSVVVLLYRQDTKKLVLTSQWRAPIVFRGDNRPVIEACAGNIDQKDFDNHPKDALAAAKTAAIREVEEETGWHIAQLDYLYALYSCPGISTEKLYYFIASVDEKVQQGGGVRDEGEDIAVLEISLQEAITKIQEGEIMDLKTVVLIQYIQLHCLDYLE</sequence>
<evidence type="ECO:0000256" key="2">
    <source>
        <dbReference type="ARBA" id="ARBA00001946"/>
    </source>
</evidence>
<dbReference type="Pfam" id="PF00293">
    <property type="entry name" value="NUDIX"/>
    <property type="match status" value="1"/>
</dbReference>
<evidence type="ECO:0000256" key="7">
    <source>
        <dbReference type="ARBA" id="ARBA00032162"/>
    </source>
</evidence>
<evidence type="ECO:0000313" key="13">
    <source>
        <dbReference type="Proteomes" id="UP001154255"/>
    </source>
</evidence>
<dbReference type="GO" id="GO:0006753">
    <property type="term" value="P:nucleoside phosphate metabolic process"/>
    <property type="evidence" value="ECO:0007669"/>
    <property type="project" value="TreeGrafter"/>
</dbReference>
<comment type="subunit">
    <text evidence="4">Homodimer.</text>
</comment>
<comment type="cofactor">
    <cofactor evidence="2 9">
        <name>Mg(2+)</name>
        <dbReference type="ChEBI" id="CHEBI:18420"/>
    </cofactor>
</comment>
<dbReference type="InterPro" id="IPR004385">
    <property type="entry name" value="NDP_pyrophosphatase"/>
</dbReference>
<dbReference type="Proteomes" id="UP001154259">
    <property type="component" value="Unassembled WGS sequence"/>
</dbReference>
<feature type="binding site" evidence="9">
    <location>
        <position position="109"/>
    </location>
    <ligand>
        <name>Mg(2+)</name>
        <dbReference type="ChEBI" id="CHEBI:18420"/>
        <label>1</label>
    </ligand>
</feature>
<evidence type="ECO:0000256" key="4">
    <source>
        <dbReference type="ARBA" id="ARBA00011738"/>
    </source>
</evidence>